<gene>
    <name evidence="3" type="ORF">CINC_LOCUS11626</name>
</gene>
<evidence type="ECO:0000256" key="2">
    <source>
        <dbReference type="SAM" id="MobiDB-lite"/>
    </source>
</evidence>
<name>A0A9N8L0G4_CHRIL</name>
<feature type="compositionally biased region" description="Low complexity" evidence="2">
    <location>
        <begin position="878"/>
        <end position="890"/>
    </location>
</feature>
<accession>A0A9N8L0G4</accession>
<evidence type="ECO:0000256" key="1">
    <source>
        <dbReference type="SAM" id="Coils"/>
    </source>
</evidence>
<evidence type="ECO:0000313" key="4">
    <source>
        <dbReference type="Proteomes" id="UP001154114"/>
    </source>
</evidence>
<reference evidence="3" key="1">
    <citation type="submission" date="2021-12" db="EMBL/GenBank/DDBJ databases">
        <authorList>
            <person name="King R."/>
        </authorList>
    </citation>
    <scope>NUCLEOTIDE SEQUENCE</scope>
</reference>
<keyword evidence="4" id="KW-1185">Reference proteome</keyword>
<dbReference type="Gene3D" id="1.10.8.60">
    <property type="match status" value="1"/>
</dbReference>
<dbReference type="InterPro" id="IPR027417">
    <property type="entry name" value="P-loop_NTPase"/>
</dbReference>
<keyword evidence="1" id="KW-0175">Coiled coil</keyword>
<dbReference type="SUPFAM" id="SSF52540">
    <property type="entry name" value="P-loop containing nucleoside triphosphate hydrolases"/>
    <property type="match status" value="1"/>
</dbReference>
<dbReference type="Gene3D" id="3.40.50.300">
    <property type="entry name" value="P-loop containing nucleotide triphosphate hydrolases"/>
    <property type="match status" value="1"/>
</dbReference>
<evidence type="ECO:0000313" key="3">
    <source>
        <dbReference type="EMBL" id="CAD0197342.1"/>
    </source>
</evidence>
<dbReference type="AlphaFoldDB" id="A0A9N8L0G4"/>
<protein>
    <submittedName>
        <fullName evidence="3">Uncharacterized protein</fullName>
    </submittedName>
</protein>
<dbReference type="EMBL" id="LR824009">
    <property type="protein sequence ID" value="CAD0197342.1"/>
    <property type="molecule type" value="Genomic_DNA"/>
</dbReference>
<dbReference type="InterPro" id="IPR052267">
    <property type="entry name" value="N-DRC_Component"/>
</dbReference>
<dbReference type="PANTHER" id="PTHR14690:SF9">
    <property type="entry name" value="GH08353P"/>
    <property type="match status" value="1"/>
</dbReference>
<dbReference type="OrthoDB" id="6616786at2759"/>
<proteinExistence type="predicted"/>
<feature type="coiled-coil region" evidence="1">
    <location>
        <begin position="338"/>
        <end position="365"/>
    </location>
</feature>
<dbReference type="Proteomes" id="UP001154114">
    <property type="component" value="Chromosome 6"/>
</dbReference>
<dbReference type="PANTHER" id="PTHR14690">
    <property type="entry name" value="IQ MOTIF CONTAINING WITH AAA DOMAIN 1"/>
    <property type="match status" value="1"/>
</dbReference>
<feature type="region of interest" description="Disordered" evidence="2">
    <location>
        <begin position="871"/>
        <end position="890"/>
    </location>
</feature>
<organism evidence="3 4">
    <name type="scientific">Chrysodeixis includens</name>
    <name type="common">Soybean looper</name>
    <name type="synonym">Pseudoplusia includens</name>
    <dbReference type="NCBI Taxonomy" id="689277"/>
    <lineage>
        <taxon>Eukaryota</taxon>
        <taxon>Metazoa</taxon>
        <taxon>Ecdysozoa</taxon>
        <taxon>Arthropoda</taxon>
        <taxon>Hexapoda</taxon>
        <taxon>Insecta</taxon>
        <taxon>Pterygota</taxon>
        <taxon>Neoptera</taxon>
        <taxon>Endopterygota</taxon>
        <taxon>Lepidoptera</taxon>
        <taxon>Glossata</taxon>
        <taxon>Ditrysia</taxon>
        <taxon>Noctuoidea</taxon>
        <taxon>Noctuidae</taxon>
        <taxon>Plusiinae</taxon>
        <taxon>Chrysodeixis</taxon>
    </lineage>
</organism>
<sequence>MLQDLDKESVNVSNFKILELKRELEKLEGSNILFLGHGTPEVHHTIFDVEMEVVPKEYKRPEQIQIVLEETIHKNSVSLFIHIISVKITINVFLPFLADLPEVVEEKVDLSIWETEAEMQRQEEEEEKRKEIEAVPLETRMKRKYLCMIAAQEKNRQVTRSVKVGKIRREMWFKELTGTLKPPPALLLRDKSAELIQKVFRVYFNLKRERIKDRKRNELLGVNVCDTPNLQRKAAEEMLLKRSKIYAIYEKQWIARREKLKNDYLERRRPQLVDDTRDQVREWFLEWFTEVQYFYDIPKDGAAAIFKGYVLSPQEWLEENKAQLLQIEANKKKSPQDLKFQKMEAKRQQQALKKEEQMRIKAEALLLKKMMKNPTMHPGYYYPTSKKLSLLQEVLVVYHKAWDYFDDKETLDVKEKFVHRIDVEDALKDAKFEVLPEVDEYMRYSLFIFSIRIYDGETGGTGGASGWVPSAMMVILCNVASSVLLVVCNRDSRSKNPSCGPAHTTPKNELVILKRALKQDYITNGEAMPVNVTKPIKGEKKPKPIKQELTDKVVDIIEKLVLQGFIQEYPKIKMEDFIGDPNFGGEDLRSQIRPALPYNFEIRSYWWERCREVTLGYRKILLVGAKFSARSILVKVMASINDAVLFELNPRTVQGEMAAAPFLKRLIDNLVACAKALQPSVIHIKHVQKLFYTKTPPEEAEMNLGLLKTYFINKLMKKIKKTDKITVVGTCTDPWLAKSSALLKQFPTVLLLPNSNYSLVLQILKDWIVRHKVLPPDFNVSNLAYVLQGYTYGYLNQALEEFMSAERIAKIAAFGLNPMEVYNFILQNETETKVEYDKFLNWYTDKTPWGIKEAKHIQEQKEFMAAVEKYSKKKKPKSAASSATPSNTGL</sequence>